<accession>A0AAJ0AMG2</accession>
<gene>
    <name evidence="2" type="ORF">BDP55DRAFT_186309</name>
</gene>
<dbReference type="EMBL" id="JAHMHR010000026">
    <property type="protein sequence ID" value="KAK1674416.1"/>
    <property type="molecule type" value="Genomic_DNA"/>
</dbReference>
<feature type="region of interest" description="Disordered" evidence="1">
    <location>
        <begin position="1"/>
        <end position="26"/>
    </location>
</feature>
<name>A0AAJ0AMG2_9PEZI</name>
<dbReference type="RefSeq" id="XP_060428419.1">
    <property type="nucleotide sequence ID" value="XM_060565848.1"/>
</dbReference>
<protein>
    <submittedName>
        <fullName evidence="2">Uncharacterized protein</fullName>
    </submittedName>
</protein>
<dbReference type="AlphaFoldDB" id="A0AAJ0AMG2"/>
<keyword evidence="3" id="KW-1185">Reference proteome</keyword>
<organism evidence="2 3">
    <name type="scientific">Colletotrichum godetiae</name>
    <dbReference type="NCBI Taxonomy" id="1209918"/>
    <lineage>
        <taxon>Eukaryota</taxon>
        <taxon>Fungi</taxon>
        <taxon>Dikarya</taxon>
        <taxon>Ascomycota</taxon>
        <taxon>Pezizomycotina</taxon>
        <taxon>Sordariomycetes</taxon>
        <taxon>Hypocreomycetidae</taxon>
        <taxon>Glomerellales</taxon>
        <taxon>Glomerellaceae</taxon>
        <taxon>Colletotrichum</taxon>
        <taxon>Colletotrichum acutatum species complex</taxon>
    </lineage>
</organism>
<dbReference type="Proteomes" id="UP001224890">
    <property type="component" value="Unassembled WGS sequence"/>
</dbReference>
<proteinExistence type="predicted"/>
<evidence type="ECO:0000256" key="1">
    <source>
        <dbReference type="SAM" id="MobiDB-lite"/>
    </source>
</evidence>
<reference evidence="2" key="1">
    <citation type="submission" date="2021-06" db="EMBL/GenBank/DDBJ databases">
        <title>Comparative genomics, transcriptomics and evolutionary studies reveal genomic signatures of adaptation to plant cell wall in hemibiotrophic fungi.</title>
        <authorList>
            <consortium name="DOE Joint Genome Institute"/>
            <person name="Baroncelli R."/>
            <person name="Diaz J.F."/>
            <person name="Benocci T."/>
            <person name="Peng M."/>
            <person name="Battaglia E."/>
            <person name="Haridas S."/>
            <person name="Andreopoulos W."/>
            <person name="Labutti K."/>
            <person name="Pangilinan J."/>
            <person name="Floch G.L."/>
            <person name="Makela M.R."/>
            <person name="Henrissat B."/>
            <person name="Grigoriev I.V."/>
            <person name="Crouch J.A."/>
            <person name="De Vries R.P."/>
            <person name="Sukno S.A."/>
            <person name="Thon M.R."/>
        </authorList>
    </citation>
    <scope>NUCLEOTIDE SEQUENCE</scope>
    <source>
        <strain evidence="2">CBS 193.32</strain>
    </source>
</reference>
<evidence type="ECO:0000313" key="3">
    <source>
        <dbReference type="Proteomes" id="UP001224890"/>
    </source>
</evidence>
<evidence type="ECO:0000313" key="2">
    <source>
        <dbReference type="EMBL" id="KAK1674416.1"/>
    </source>
</evidence>
<comment type="caution">
    <text evidence="2">The sequence shown here is derived from an EMBL/GenBank/DDBJ whole genome shotgun (WGS) entry which is preliminary data.</text>
</comment>
<sequence length="203" mass="21499">MADTNTGSTARHETTRNTCTIPNMQGGRSHFPIPPEVGDKICRFENVTRTHCHAYPYSTSYRASSIIYFTTTAIGLSLHCTSGSFSSSLAGSSALPTIRMLPFAFCAPGIVQLVASNDTDGVDAAVIHQCKAGQVPNTSHTAEWERCAPVPEHRDAGMLDSVVGRTHGPGIIDPSRRLPAVSEACASSQGSARSIGDAMYAQS</sequence>
<dbReference type="GeneID" id="85450374"/>